<protein>
    <submittedName>
        <fullName evidence="1">Uncharacterized protein</fullName>
    </submittedName>
</protein>
<proteinExistence type="predicted"/>
<name>A0AA35TDR3_GEOBA</name>
<feature type="non-terminal residue" evidence="1">
    <location>
        <position position="1"/>
    </location>
</feature>
<reference evidence="1" key="1">
    <citation type="submission" date="2023-03" db="EMBL/GenBank/DDBJ databases">
        <authorList>
            <person name="Steffen K."/>
            <person name="Cardenas P."/>
        </authorList>
    </citation>
    <scope>NUCLEOTIDE SEQUENCE</scope>
</reference>
<gene>
    <name evidence="1" type="ORF">GBAR_LOCUS25354</name>
</gene>
<evidence type="ECO:0000313" key="1">
    <source>
        <dbReference type="EMBL" id="CAI8045859.1"/>
    </source>
</evidence>
<dbReference type="AlphaFoldDB" id="A0AA35TDR3"/>
<evidence type="ECO:0000313" key="2">
    <source>
        <dbReference type="Proteomes" id="UP001174909"/>
    </source>
</evidence>
<keyword evidence="2" id="KW-1185">Reference proteome</keyword>
<feature type="non-terminal residue" evidence="1">
    <location>
        <position position="78"/>
    </location>
</feature>
<comment type="caution">
    <text evidence="1">The sequence shown here is derived from an EMBL/GenBank/DDBJ whole genome shotgun (WGS) entry which is preliminary data.</text>
</comment>
<dbReference type="Proteomes" id="UP001174909">
    <property type="component" value="Unassembled WGS sequence"/>
</dbReference>
<sequence>QRRTGNLFCQNFVIATSSVLYCIHQHLKRTSLQPGLEHASFSLPCPVVLGTLSDYLQIRGGHPHYHTHLVPASSHRVV</sequence>
<dbReference type="EMBL" id="CASHTH010003507">
    <property type="protein sequence ID" value="CAI8045859.1"/>
    <property type="molecule type" value="Genomic_DNA"/>
</dbReference>
<accession>A0AA35TDR3</accession>
<organism evidence="1 2">
    <name type="scientific">Geodia barretti</name>
    <name type="common">Barrett's horny sponge</name>
    <dbReference type="NCBI Taxonomy" id="519541"/>
    <lineage>
        <taxon>Eukaryota</taxon>
        <taxon>Metazoa</taxon>
        <taxon>Porifera</taxon>
        <taxon>Demospongiae</taxon>
        <taxon>Heteroscleromorpha</taxon>
        <taxon>Tetractinellida</taxon>
        <taxon>Astrophorina</taxon>
        <taxon>Geodiidae</taxon>
        <taxon>Geodia</taxon>
    </lineage>
</organism>